<reference evidence="5" key="1">
    <citation type="journal article" date="2019" name="Int. J. Syst. Evol. Microbiol.">
        <title>The Global Catalogue of Microorganisms (GCM) 10K type strain sequencing project: providing services to taxonomists for standard genome sequencing and annotation.</title>
        <authorList>
            <consortium name="The Broad Institute Genomics Platform"/>
            <consortium name="The Broad Institute Genome Sequencing Center for Infectious Disease"/>
            <person name="Wu L."/>
            <person name="Ma J."/>
        </authorList>
    </citation>
    <scope>NUCLEOTIDE SEQUENCE [LARGE SCALE GENOMIC DNA]</scope>
    <source>
        <strain evidence="5">JCM 3272</strain>
    </source>
</reference>
<protein>
    <recommendedName>
        <fullName evidence="3">Methyltransferase domain-containing protein</fullName>
    </recommendedName>
</protein>
<dbReference type="Pfam" id="PF13649">
    <property type="entry name" value="Methyltransf_25"/>
    <property type="match status" value="1"/>
</dbReference>
<sequence length="332" mass="36739">MDDRGDRDGLRDAELVTGGDLAAGGTGPGGHRVLLSIWERLVELDVARRYHLSPAAGHVVHHAMTINRPADEGTTNVAHNQDLASAYELIYTVAAGKDYQREAYDITDLIRQRNPTADSLLDVACGTGLHLSHFRHSFAHVEGLELAEPMRKAAIDRLDGITVHAGDMRDFRLTRRFSAVTCLFSSIGYARSVEELNQTVDCLAAHLEPGGVLLLEPWFTPNQWISGPVDTGTAADGRRHLTRMCVSHQNGTTSTLTMHYLLGETGTGIRHWSEEHTLTLFTDEQYRQAIRQAGLHDVQWLPGWGDLRPRISAVKRRRARFTAPHSGPAPRP</sequence>
<keyword evidence="5" id="KW-1185">Reference proteome</keyword>
<evidence type="ECO:0000256" key="1">
    <source>
        <dbReference type="ARBA" id="ARBA00022603"/>
    </source>
</evidence>
<evidence type="ECO:0000256" key="2">
    <source>
        <dbReference type="ARBA" id="ARBA00022679"/>
    </source>
</evidence>
<dbReference type="CDD" id="cd02440">
    <property type="entry name" value="AdoMet_MTases"/>
    <property type="match status" value="1"/>
</dbReference>
<accession>A0ABP5TRV0</accession>
<dbReference type="InterPro" id="IPR029063">
    <property type="entry name" value="SAM-dependent_MTases_sf"/>
</dbReference>
<organism evidence="4 5">
    <name type="scientific">Dactylosporangium salmoneum</name>
    <dbReference type="NCBI Taxonomy" id="53361"/>
    <lineage>
        <taxon>Bacteria</taxon>
        <taxon>Bacillati</taxon>
        <taxon>Actinomycetota</taxon>
        <taxon>Actinomycetes</taxon>
        <taxon>Micromonosporales</taxon>
        <taxon>Micromonosporaceae</taxon>
        <taxon>Dactylosporangium</taxon>
    </lineage>
</organism>
<dbReference type="InterPro" id="IPR041698">
    <property type="entry name" value="Methyltransf_25"/>
</dbReference>
<evidence type="ECO:0000313" key="5">
    <source>
        <dbReference type="Proteomes" id="UP001501444"/>
    </source>
</evidence>
<gene>
    <name evidence="4" type="ORF">GCM10010170_054830</name>
</gene>
<proteinExistence type="predicted"/>
<comment type="caution">
    <text evidence="4">The sequence shown here is derived from an EMBL/GenBank/DDBJ whole genome shotgun (WGS) entry which is preliminary data.</text>
</comment>
<keyword evidence="1" id="KW-0489">Methyltransferase</keyword>
<keyword evidence="2" id="KW-0808">Transferase</keyword>
<dbReference type="Gene3D" id="3.40.50.150">
    <property type="entry name" value="Vaccinia Virus protein VP39"/>
    <property type="match status" value="1"/>
</dbReference>
<dbReference type="SUPFAM" id="SSF53335">
    <property type="entry name" value="S-adenosyl-L-methionine-dependent methyltransferases"/>
    <property type="match status" value="1"/>
</dbReference>
<name>A0ABP5TRV0_9ACTN</name>
<dbReference type="PANTHER" id="PTHR43861:SF1">
    <property type="entry name" value="TRANS-ACONITATE 2-METHYLTRANSFERASE"/>
    <property type="match status" value="1"/>
</dbReference>
<dbReference type="EMBL" id="BAAARV010000046">
    <property type="protein sequence ID" value="GAA2360113.1"/>
    <property type="molecule type" value="Genomic_DNA"/>
</dbReference>
<dbReference type="PANTHER" id="PTHR43861">
    <property type="entry name" value="TRANS-ACONITATE 2-METHYLTRANSFERASE-RELATED"/>
    <property type="match status" value="1"/>
</dbReference>
<dbReference type="Gene3D" id="2.20.130.10">
    <property type="entry name" value="CAC2371-like domains"/>
    <property type="match status" value="1"/>
</dbReference>
<dbReference type="Proteomes" id="UP001501444">
    <property type="component" value="Unassembled WGS sequence"/>
</dbReference>
<feature type="domain" description="Methyltransferase" evidence="3">
    <location>
        <begin position="121"/>
        <end position="211"/>
    </location>
</feature>
<evidence type="ECO:0000259" key="3">
    <source>
        <dbReference type="Pfam" id="PF13649"/>
    </source>
</evidence>
<evidence type="ECO:0000313" key="4">
    <source>
        <dbReference type="EMBL" id="GAA2360113.1"/>
    </source>
</evidence>